<name>A0ABW8Z5W7_9BURK</name>
<proteinExistence type="predicted"/>
<dbReference type="PROSITE" id="PS51257">
    <property type="entry name" value="PROKAR_LIPOPROTEIN"/>
    <property type="match status" value="1"/>
</dbReference>
<reference evidence="2 3" key="1">
    <citation type="journal article" date="2024" name="Chem. Sci.">
        <title>Discovery of megapolipeptins by genome mining of a Burkholderiales bacteria collection.</title>
        <authorList>
            <person name="Paulo B.S."/>
            <person name="Recchia M.J.J."/>
            <person name="Lee S."/>
            <person name="Fergusson C.H."/>
            <person name="Romanowski S.B."/>
            <person name="Hernandez A."/>
            <person name="Krull N."/>
            <person name="Liu D.Y."/>
            <person name="Cavanagh H."/>
            <person name="Bos A."/>
            <person name="Gray C.A."/>
            <person name="Murphy B.T."/>
            <person name="Linington R.G."/>
            <person name="Eustaquio A.S."/>
        </authorList>
    </citation>
    <scope>NUCLEOTIDE SEQUENCE [LARGE SCALE GENOMIC DNA]</scope>
    <source>
        <strain evidence="2 3">RL21-008-BIB-B</strain>
    </source>
</reference>
<evidence type="ECO:0000313" key="2">
    <source>
        <dbReference type="EMBL" id="MFL9877865.1"/>
    </source>
</evidence>
<dbReference type="RefSeq" id="WP_408166404.1">
    <property type="nucleotide sequence ID" value="NZ_JAQQFR010000003.1"/>
</dbReference>
<sequence length="111" mass="11749">MKKTGTVASLVLTGMMACAAALAAPVTTASIASVHAGDATPFVMAKSHAQASKAKPALEKKKFRYLDMVERKHPSSIRNAVIVYDHVLMRKKACDAHDPASVSECLGRPSV</sequence>
<evidence type="ECO:0000256" key="1">
    <source>
        <dbReference type="SAM" id="SignalP"/>
    </source>
</evidence>
<feature type="signal peptide" evidence="1">
    <location>
        <begin position="1"/>
        <end position="23"/>
    </location>
</feature>
<protein>
    <recommendedName>
        <fullName evidence="4">Acid stress chaperone HdeA</fullName>
    </recommendedName>
</protein>
<keyword evidence="1" id="KW-0732">Signal</keyword>
<gene>
    <name evidence="2" type="ORF">PQR63_05720</name>
</gene>
<feature type="chain" id="PRO_5046324369" description="Acid stress chaperone HdeA" evidence="1">
    <location>
        <begin position="24"/>
        <end position="111"/>
    </location>
</feature>
<comment type="caution">
    <text evidence="2">The sequence shown here is derived from an EMBL/GenBank/DDBJ whole genome shotgun (WGS) entry which is preliminary data.</text>
</comment>
<organism evidence="2 3">
    <name type="scientific">Herbaspirillum rhizosphaerae</name>
    <dbReference type="NCBI Taxonomy" id="346179"/>
    <lineage>
        <taxon>Bacteria</taxon>
        <taxon>Pseudomonadati</taxon>
        <taxon>Pseudomonadota</taxon>
        <taxon>Betaproteobacteria</taxon>
        <taxon>Burkholderiales</taxon>
        <taxon>Oxalobacteraceae</taxon>
        <taxon>Herbaspirillum</taxon>
    </lineage>
</organism>
<keyword evidence="3" id="KW-1185">Reference proteome</keyword>
<evidence type="ECO:0008006" key="4">
    <source>
        <dbReference type="Google" id="ProtNLM"/>
    </source>
</evidence>
<accession>A0ABW8Z5W7</accession>
<dbReference type="Proteomes" id="UP001629214">
    <property type="component" value="Unassembled WGS sequence"/>
</dbReference>
<dbReference type="EMBL" id="JAQQFR010000003">
    <property type="protein sequence ID" value="MFL9877865.1"/>
    <property type="molecule type" value="Genomic_DNA"/>
</dbReference>
<evidence type="ECO:0000313" key="3">
    <source>
        <dbReference type="Proteomes" id="UP001629214"/>
    </source>
</evidence>